<dbReference type="SUPFAM" id="SSF52047">
    <property type="entry name" value="RNI-like"/>
    <property type="match status" value="1"/>
</dbReference>
<reference evidence="1 2" key="1">
    <citation type="submission" date="2016-10" db="EMBL/GenBank/DDBJ databases">
        <title>The genome of Paramicrosporidium saccamoebae is the missing link in understanding Cryptomycota and Microsporidia evolution.</title>
        <authorList>
            <person name="Quandt C.A."/>
            <person name="Beaudet D."/>
            <person name="Corsaro D."/>
            <person name="Michel R."/>
            <person name="Corradi N."/>
            <person name="James T."/>
        </authorList>
    </citation>
    <scope>NUCLEOTIDE SEQUENCE [LARGE SCALE GENOMIC DNA]</scope>
    <source>
        <strain evidence="1 2">KSL3</strain>
    </source>
</reference>
<name>A0A2H9TN51_9FUNG</name>
<protein>
    <submittedName>
        <fullName evidence="1">Uncharacterized protein</fullName>
    </submittedName>
</protein>
<organism evidence="1 2">
    <name type="scientific">Paramicrosporidium saccamoebae</name>
    <dbReference type="NCBI Taxonomy" id="1246581"/>
    <lineage>
        <taxon>Eukaryota</taxon>
        <taxon>Fungi</taxon>
        <taxon>Fungi incertae sedis</taxon>
        <taxon>Cryptomycota</taxon>
        <taxon>Cryptomycota incertae sedis</taxon>
        <taxon>Paramicrosporidium</taxon>
    </lineage>
</organism>
<sequence>MIRTDPRLWPQLVRLLHSVRVRLSRLAITDATIDLGAFSLVDKQLKRLSFVRCKFKDVALKNRASLGVLVNLQSLAFDFCEDVTDRLMSAIAASLGTELQKLYLSICGPGPSLSCIDCANLRYFSVHNEQKCRLDLQGSRHNSRDSRSNSQDFRPDLQAVLRIVERNMESLEGLSLCGIIMDNLQYTTFWSQFGNMKFPNLKYLDLSSNCLESGVDIKRSCPNLVGLDLWSPYNVPLPGHAEIPMRRINSPTWDFDSKYGDTLAIKKIGRSGKLHCLWYQSSQPRNL</sequence>
<dbReference type="InterPro" id="IPR001611">
    <property type="entry name" value="Leu-rich_rpt"/>
</dbReference>
<gene>
    <name evidence="1" type="ORF">PSACC_00989</name>
</gene>
<proteinExistence type="predicted"/>
<evidence type="ECO:0000313" key="2">
    <source>
        <dbReference type="Proteomes" id="UP000240830"/>
    </source>
</evidence>
<comment type="caution">
    <text evidence="1">The sequence shown here is derived from an EMBL/GenBank/DDBJ whole genome shotgun (WGS) entry which is preliminary data.</text>
</comment>
<evidence type="ECO:0000313" key="1">
    <source>
        <dbReference type="EMBL" id="PJF19198.1"/>
    </source>
</evidence>
<dbReference type="Gene3D" id="3.80.10.10">
    <property type="entry name" value="Ribonuclease Inhibitor"/>
    <property type="match status" value="2"/>
</dbReference>
<dbReference type="EMBL" id="MTSL01000074">
    <property type="protein sequence ID" value="PJF19198.1"/>
    <property type="molecule type" value="Genomic_DNA"/>
</dbReference>
<dbReference type="PROSITE" id="PS51450">
    <property type="entry name" value="LRR"/>
    <property type="match status" value="1"/>
</dbReference>
<keyword evidence="2" id="KW-1185">Reference proteome</keyword>
<accession>A0A2H9TN51</accession>
<dbReference type="AlphaFoldDB" id="A0A2H9TN51"/>
<dbReference type="Proteomes" id="UP000240830">
    <property type="component" value="Unassembled WGS sequence"/>
</dbReference>
<dbReference type="InterPro" id="IPR032675">
    <property type="entry name" value="LRR_dom_sf"/>
</dbReference>